<evidence type="ECO:0000259" key="9">
    <source>
        <dbReference type="PROSITE" id="PS51925"/>
    </source>
</evidence>
<evidence type="ECO:0000256" key="5">
    <source>
        <dbReference type="PROSITE-ProRule" id="PRU00322"/>
    </source>
</evidence>
<feature type="compositionally biased region" description="Basic and acidic residues" evidence="6">
    <location>
        <begin position="538"/>
        <end position="555"/>
    </location>
</feature>
<evidence type="ECO:0000313" key="10">
    <source>
        <dbReference type="Proteomes" id="UP000694865"/>
    </source>
</evidence>
<evidence type="ECO:0000256" key="3">
    <source>
        <dbReference type="ARBA" id="ARBA00022771"/>
    </source>
</evidence>
<feature type="domain" description="RanBP2-type" evidence="8">
    <location>
        <begin position="423"/>
        <end position="452"/>
    </location>
</feature>
<feature type="compositionally biased region" description="Low complexity" evidence="6">
    <location>
        <begin position="801"/>
        <end position="823"/>
    </location>
</feature>
<dbReference type="CDD" id="cd16646">
    <property type="entry name" value="mRING-HC-C2H2C4_MDM2-like"/>
    <property type="match status" value="1"/>
</dbReference>
<dbReference type="InterPro" id="IPR001841">
    <property type="entry name" value="Znf_RING"/>
</dbReference>
<feature type="compositionally biased region" description="Polar residues" evidence="6">
    <location>
        <begin position="756"/>
        <end position="767"/>
    </location>
</feature>
<feature type="region of interest" description="Disordered" evidence="6">
    <location>
        <begin position="242"/>
        <end position="271"/>
    </location>
</feature>
<dbReference type="InterPro" id="IPR001876">
    <property type="entry name" value="Znf_RanBP2"/>
</dbReference>
<dbReference type="PROSITE" id="PS50089">
    <property type="entry name" value="ZF_RING_2"/>
    <property type="match status" value="1"/>
</dbReference>
<feature type="domain" description="DM2" evidence="9">
    <location>
        <begin position="135"/>
        <end position="215"/>
    </location>
</feature>
<evidence type="ECO:0000259" key="8">
    <source>
        <dbReference type="PROSITE" id="PS50199"/>
    </source>
</evidence>
<dbReference type="PANTHER" id="PTHR46858">
    <property type="entry name" value="OS05G0521000 PROTEIN"/>
    <property type="match status" value="1"/>
</dbReference>
<evidence type="ECO:0000256" key="1">
    <source>
        <dbReference type="ARBA" id="ARBA00005803"/>
    </source>
</evidence>
<feature type="compositionally biased region" description="Basic and acidic residues" evidence="6">
    <location>
        <begin position="774"/>
        <end position="800"/>
    </location>
</feature>
<gene>
    <name evidence="11" type="primary">LOC100375637</name>
</gene>
<feature type="region of interest" description="Disordered" evidence="6">
    <location>
        <begin position="712"/>
        <end position="823"/>
    </location>
</feature>
<dbReference type="PROSITE" id="PS01358">
    <property type="entry name" value="ZF_RANBP2_1"/>
    <property type="match status" value="1"/>
</dbReference>
<dbReference type="SUPFAM" id="SSF47592">
    <property type="entry name" value="SWIB/MDM2 domain"/>
    <property type="match status" value="1"/>
</dbReference>
<evidence type="ECO:0000259" key="7">
    <source>
        <dbReference type="PROSITE" id="PS50089"/>
    </source>
</evidence>
<dbReference type="CDD" id="cd10566">
    <property type="entry name" value="MDM2_like"/>
    <property type="match status" value="1"/>
</dbReference>
<feature type="compositionally biased region" description="Basic and acidic residues" evidence="6">
    <location>
        <begin position="310"/>
        <end position="322"/>
    </location>
</feature>
<evidence type="ECO:0000256" key="2">
    <source>
        <dbReference type="ARBA" id="ARBA00022723"/>
    </source>
</evidence>
<keyword evidence="2" id="KW-0479">Metal-binding</keyword>
<dbReference type="SUPFAM" id="SSF90209">
    <property type="entry name" value="Ran binding protein zinc finger-like"/>
    <property type="match status" value="1"/>
</dbReference>
<dbReference type="Pfam" id="PF02201">
    <property type="entry name" value="SWIB"/>
    <property type="match status" value="1"/>
</dbReference>
<evidence type="ECO:0000256" key="4">
    <source>
        <dbReference type="ARBA" id="ARBA00022833"/>
    </source>
</evidence>
<dbReference type="RefSeq" id="XP_006821905.1">
    <property type="nucleotide sequence ID" value="XM_006821842.1"/>
</dbReference>
<dbReference type="PROSITE" id="PS51925">
    <property type="entry name" value="SWIB_MDM2"/>
    <property type="match status" value="1"/>
</dbReference>
<keyword evidence="3 5" id="KW-0863">Zinc-finger</keyword>
<comment type="similarity">
    <text evidence="1">Belongs to the MDM2/MDM4 family.</text>
</comment>
<feature type="compositionally biased region" description="Basic residues" evidence="6">
    <location>
        <begin position="41"/>
        <end position="63"/>
    </location>
</feature>
<keyword evidence="4" id="KW-0862">Zinc</keyword>
<dbReference type="InterPro" id="IPR013083">
    <property type="entry name" value="Znf_RING/FYVE/PHD"/>
</dbReference>
<dbReference type="Gene3D" id="1.10.245.10">
    <property type="entry name" value="SWIB/MDM2 domain"/>
    <property type="match status" value="1"/>
</dbReference>
<feature type="region of interest" description="Disordered" evidence="6">
    <location>
        <begin position="303"/>
        <end position="339"/>
    </location>
</feature>
<feature type="region of interest" description="Disordered" evidence="6">
    <location>
        <begin position="652"/>
        <end position="688"/>
    </location>
</feature>
<evidence type="ECO:0000313" key="11">
    <source>
        <dbReference type="RefSeq" id="XP_006821905.1"/>
    </source>
</evidence>
<feature type="compositionally biased region" description="Low complexity" evidence="6">
    <location>
        <begin position="252"/>
        <end position="269"/>
    </location>
</feature>
<dbReference type="Proteomes" id="UP000694865">
    <property type="component" value="Unplaced"/>
</dbReference>
<feature type="compositionally biased region" description="Basic and acidic residues" evidence="6">
    <location>
        <begin position="727"/>
        <end position="754"/>
    </location>
</feature>
<name>A0ABM0MPG4_SACKO</name>
<dbReference type="Pfam" id="PF13920">
    <property type="entry name" value="zf-C3HC4_3"/>
    <property type="match status" value="1"/>
</dbReference>
<dbReference type="Gene3D" id="3.30.40.10">
    <property type="entry name" value="Zinc/RING finger domain, C3HC4 (zinc finger)"/>
    <property type="match status" value="1"/>
</dbReference>
<dbReference type="InterPro" id="IPR003121">
    <property type="entry name" value="SWIB_MDM2_domain"/>
</dbReference>
<keyword evidence="10" id="KW-1185">Reference proteome</keyword>
<dbReference type="PROSITE" id="PS50199">
    <property type="entry name" value="ZF_RANBP2_2"/>
    <property type="match status" value="1"/>
</dbReference>
<evidence type="ECO:0000256" key="6">
    <source>
        <dbReference type="SAM" id="MobiDB-lite"/>
    </source>
</evidence>
<dbReference type="InterPro" id="IPR036443">
    <property type="entry name" value="Znf_RanBP2_sf"/>
</dbReference>
<sequence length="892" mass="97691">MAAVIAHAGNLSKLSKFLEINNMTIIDMIFQHRTLPSRVMSSRRRHRTGRRMPKGQRRRRQRRCKDDATLRLSSSSQSSVEITATATSSHGGPTIIATATAPVNTRSERESAAFAMAAILAKELKPEHKLPSKDIAVRPREEFLNLLATVGANGQVFTPRQLLSYLIKYISSRYLYDELDPRRVYCSDDPLGKVFGVKEFTIKDVRNLLFANVTVASENLAEQHDASFQHHKRESLFKQRHYSQPLPGGSDGASTSASSPKSATTTSNSIPDTFPLSMPVSFAPSSVSNVTSTVGKQTTEFTALPGFDLLSERPNEDREPHSSTESSITTHKDTDTHNIQGYETATVADTSDDLWFLEEDARFSVEYEVESNESEGYGFGATSTESESIDSSADEVYEFELCDDSESCFADDDSSDSDSDFTDKDKWMCTKCDVANSPLVRYCVKCCSLREGWLPDLVHKSQLKLARGPRQLKRSISEPAHLHEITLANHLFMYLQVIHMVVSVGVVASLTSSLRDVAVTGTDATDIGFPVASGAEREVTKSGEDLLDSSPKRDDDPYEIQNQNAVRDREIRLAEDDAGAWPAFHVPPRRRRVAPLIPDGKDVPDTDPKDVAGKPQIYAAYGHDVPDTDPSDVAGPSGVASGSAAIVQNAGSHHVVKRPISDQDSPERLPLKKRKSSRDSISPEKNTASFLPCDAFTEKDARDLSLLTVECPPYPVNLSPLSQSQKPGRDETDHGNGDSVEEKKEEENAKHDECVPSSSLQRQSSHDTLLADSPDEKLSQHAFGKDDVTKKMGMKGRDDSGVSIASTSTATTSSVTSGLPSMTAASSSSAEARAFNDLCMICSSKPKTASIIHGRTGHQVCCYSCAKKLRRHGKPCPVCRRPIQMVVKNFLL</sequence>
<accession>A0ABM0MPG4</accession>
<feature type="region of interest" description="Disordered" evidence="6">
    <location>
        <begin position="538"/>
        <end position="560"/>
    </location>
</feature>
<feature type="region of interest" description="Disordered" evidence="6">
    <location>
        <begin position="37"/>
        <end position="87"/>
    </location>
</feature>
<reference evidence="11" key="1">
    <citation type="submission" date="2025-08" db="UniProtKB">
        <authorList>
            <consortium name="RefSeq"/>
        </authorList>
    </citation>
    <scope>IDENTIFICATION</scope>
    <source>
        <tissue evidence="11">Testes</tissue>
    </source>
</reference>
<protein>
    <submittedName>
        <fullName evidence="11">E3 ubiquitin-protein ligase Mdm2-like</fullName>
    </submittedName>
</protein>
<dbReference type="PANTHER" id="PTHR46858:SF5">
    <property type="entry name" value="E3 UBIQUITIN-PROTEIN LIGASE APD1-RELATED"/>
    <property type="match status" value="1"/>
</dbReference>
<organism evidence="10 11">
    <name type="scientific">Saccoglossus kowalevskii</name>
    <name type="common">Acorn worm</name>
    <dbReference type="NCBI Taxonomy" id="10224"/>
    <lineage>
        <taxon>Eukaryota</taxon>
        <taxon>Metazoa</taxon>
        <taxon>Hemichordata</taxon>
        <taxon>Enteropneusta</taxon>
        <taxon>Harrimaniidae</taxon>
        <taxon>Saccoglossus</taxon>
    </lineage>
</organism>
<dbReference type="InterPro" id="IPR036885">
    <property type="entry name" value="SWIB_MDM2_dom_sf"/>
</dbReference>
<dbReference type="Gene3D" id="2.30.30.380">
    <property type="entry name" value="Zn-finger domain of Sec23/24"/>
    <property type="match status" value="1"/>
</dbReference>
<dbReference type="SUPFAM" id="SSF57850">
    <property type="entry name" value="RING/U-box"/>
    <property type="match status" value="1"/>
</dbReference>
<feature type="compositionally biased region" description="Basic and acidic residues" evidence="6">
    <location>
        <begin position="659"/>
        <end position="670"/>
    </location>
</feature>
<proteinExistence type="inferred from homology"/>
<feature type="domain" description="RING-type" evidence="7">
    <location>
        <begin position="839"/>
        <end position="880"/>
    </location>
</feature>
<dbReference type="GeneID" id="100375637"/>